<name>A0A2X5NFR4_9GAMM</name>
<gene>
    <name evidence="2" type="ORF">NCTC11468_00539</name>
</gene>
<evidence type="ECO:0000313" key="3">
    <source>
        <dbReference type="Proteomes" id="UP000248758"/>
    </source>
</evidence>
<dbReference type="AlphaFoldDB" id="A0A2X5NFR4"/>
<feature type="domain" description="Transposase IS4 N-terminal" evidence="1">
    <location>
        <begin position="16"/>
        <end position="53"/>
    </location>
</feature>
<evidence type="ECO:0000313" key="2">
    <source>
        <dbReference type="EMBL" id="SQK72289.1"/>
    </source>
</evidence>
<sequence>MELSQALGMINLTAPDEVQSLADLLPPELIQQAFSLTDTVTLRKRKLPLESMCKHTCISSRHFLRFPVF</sequence>
<accession>A0A2X5NFR4</accession>
<dbReference type="EMBL" id="LS483499">
    <property type="protein sequence ID" value="SQK72289.1"/>
    <property type="molecule type" value="Genomic_DNA"/>
</dbReference>
<proteinExistence type="predicted"/>
<evidence type="ECO:0000259" key="1">
    <source>
        <dbReference type="Pfam" id="PF13006"/>
    </source>
</evidence>
<dbReference type="Pfam" id="PF13006">
    <property type="entry name" value="Nterm_IS4"/>
    <property type="match status" value="1"/>
</dbReference>
<dbReference type="InterPro" id="IPR024473">
    <property type="entry name" value="Transposases_IS4_N"/>
</dbReference>
<reference evidence="2 3" key="1">
    <citation type="submission" date="2018-06" db="EMBL/GenBank/DDBJ databases">
        <authorList>
            <consortium name="Pathogen Informatics"/>
            <person name="Doyle S."/>
        </authorList>
    </citation>
    <scope>NUCLEOTIDE SEQUENCE [LARGE SCALE GENOMIC DNA]</scope>
    <source>
        <strain evidence="2 3">NCTC11468</strain>
    </source>
</reference>
<dbReference type="Proteomes" id="UP000248758">
    <property type="component" value="Chromosome 1"/>
</dbReference>
<dbReference type="KEGG" id="tpty:NCTC11468_00539"/>
<protein>
    <submittedName>
        <fullName evidence="2">Insertion element 4 transposase N-terminal</fullName>
    </submittedName>
</protein>
<organism evidence="2 3">
    <name type="scientific">Tatumella ptyseos</name>
    <dbReference type="NCBI Taxonomy" id="82987"/>
    <lineage>
        <taxon>Bacteria</taxon>
        <taxon>Pseudomonadati</taxon>
        <taxon>Pseudomonadota</taxon>
        <taxon>Gammaproteobacteria</taxon>
        <taxon>Enterobacterales</taxon>
        <taxon>Erwiniaceae</taxon>
        <taxon>Tatumella</taxon>
    </lineage>
</organism>